<comment type="caution">
    <text evidence="2">The sequence shown here is derived from an EMBL/GenBank/DDBJ whole genome shotgun (WGS) entry which is preliminary data.</text>
</comment>
<dbReference type="RefSeq" id="WP_200595683.1">
    <property type="nucleotide sequence ID" value="NZ_JAEPBG010000012.1"/>
</dbReference>
<gene>
    <name evidence="2" type="ORF">JJB74_22540</name>
</gene>
<dbReference type="Proteomes" id="UP000622890">
    <property type="component" value="Unassembled WGS sequence"/>
</dbReference>
<protein>
    <submittedName>
        <fullName evidence="2">Uncharacterized protein</fullName>
    </submittedName>
</protein>
<accession>A0A934SX69</accession>
<dbReference type="AlphaFoldDB" id="A0A934SX69"/>
<evidence type="ECO:0000313" key="2">
    <source>
        <dbReference type="EMBL" id="MBK4737407.1"/>
    </source>
</evidence>
<dbReference type="EMBL" id="JAEPBG010000012">
    <property type="protein sequence ID" value="MBK4737407.1"/>
    <property type="molecule type" value="Genomic_DNA"/>
</dbReference>
<organism evidence="2 3">
    <name type="scientific">Noviherbaspirillum pedocola</name>
    <dbReference type="NCBI Taxonomy" id="2801341"/>
    <lineage>
        <taxon>Bacteria</taxon>
        <taxon>Pseudomonadati</taxon>
        <taxon>Pseudomonadota</taxon>
        <taxon>Betaproteobacteria</taxon>
        <taxon>Burkholderiales</taxon>
        <taxon>Oxalobacteraceae</taxon>
        <taxon>Noviherbaspirillum</taxon>
    </lineage>
</organism>
<evidence type="ECO:0000256" key="1">
    <source>
        <dbReference type="SAM" id="MobiDB-lite"/>
    </source>
</evidence>
<evidence type="ECO:0000313" key="3">
    <source>
        <dbReference type="Proteomes" id="UP000622890"/>
    </source>
</evidence>
<name>A0A934SX69_9BURK</name>
<reference evidence="2" key="1">
    <citation type="submission" date="2021-01" db="EMBL/GenBank/DDBJ databases">
        <title>Genome sequence of strain Noviherbaspirillum sp. DKR-6.</title>
        <authorList>
            <person name="Chaudhary D.K."/>
        </authorList>
    </citation>
    <scope>NUCLEOTIDE SEQUENCE</scope>
    <source>
        <strain evidence="2">DKR-6</strain>
    </source>
</reference>
<keyword evidence="3" id="KW-1185">Reference proteome</keyword>
<feature type="region of interest" description="Disordered" evidence="1">
    <location>
        <begin position="228"/>
        <end position="251"/>
    </location>
</feature>
<sequence length="271" mass="30893">MPNPLDSGIRISSWHRDTHSPDERLDLLRRMEKLNDGSACFVERDVNTASNYHVRKRTLWDWCREGIAQIKAELGDVEDLEDLKSARAAAMNALSRALGLYVDDGLKQRIREADQKTNFKLADVSSVIAPETLDLSNKSLLISGFESFGEKRRLRRMHELNRLVEDGKGPLRVDLVKDVSGKALTYVRTRSLKEAFFEFWMSGKKRREIENAARQAITRALNPFVEQSQKLGMKPPADQAMQRSEKSEKPPVCDVDRALAWVTRIKDAVLD</sequence>
<proteinExistence type="predicted"/>